<dbReference type="OrthoDB" id="9782855at2"/>
<feature type="domain" description="DUF7884" evidence="6">
    <location>
        <begin position="6"/>
        <end position="73"/>
    </location>
</feature>
<dbReference type="Proteomes" id="UP000231516">
    <property type="component" value="Unassembled WGS sequence"/>
</dbReference>
<dbReference type="CDD" id="cd02440">
    <property type="entry name" value="AdoMet_MTases"/>
    <property type="match status" value="1"/>
</dbReference>
<dbReference type="EMBL" id="MDGM01000007">
    <property type="protein sequence ID" value="PIB26098.1"/>
    <property type="molecule type" value="Genomic_DNA"/>
</dbReference>
<reference evidence="7 8" key="1">
    <citation type="submission" date="2016-08" db="EMBL/GenBank/DDBJ databases">
        <title>Draft genome of Amylibacter sp. strain 4G11.</title>
        <authorList>
            <person name="Wong S.-K."/>
            <person name="Hamasaki K."/>
            <person name="Yoshizawa S."/>
        </authorList>
    </citation>
    <scope>NUCLEOTIDE SEQUENCE [LARGE SCALE GENOMIC DNA]</scope>
    <source>
        <strain evidence="7 8">4G11</strain>
    </source>
</reference>
<dbReference type="Pfam" id="PF02353">
    <property type="entry name" value="CMAS"/>
    <property type="match status" value="1"/>
</dbReference>
<accession>A0A2G5K977</accession>
<comment type="similarity">
    <text evidence="1">Belongs to the CFA/CMAS family.</text>
</comment>
<dbReference type="AlphaFoldDB" id="A0A2G5K977"/>
<evidence type="ECO:0000313" key="8">
    <source>
        <dbReference type="Proteomes" id="UP000231516"/>
    </source>
</evidence>
<protein>
    <submittedName>
        <fullName evidence="7">Cyclopropane-fatty-acyl-phospholipid synthase</fullName>
    </submittedName>
</protein>
<evidence type="ECO:0000256" key="4">
    <source>
        <dbReference type="ARBA" id="ARBA00022691"/>
    </source>
</evidence>
<dbReference type="GO" id="GO:0008610">
    <property type="term" value="P:lipid biosynthetic process"/>
    <property type="evidence" value="ECO:0007669"/>
    <property type="project" value="InterPro"/>
</dbReference>
<keyword evidence="8" id="KW-1185">Reference proteome</keyword>
<sequence>MWTALFKQMLGKMIQRGQLEINLADGQKCAFGDGSGEVVSLTFHDPALPRKIIQNPDLAVGEAYTDGRLTIANDDLYGFVALAIRNIARNSGRFANSTIWWQRPLVGIRKSLRRLQQRNILGRAQENVAHHYDLSEDLYRLFLDEDLQYSCGYFRTPDDSLEMAQVQKKAHIAAKLDLSPEQRVLDIGCGWGGMALTLARDYGVNVVGVTLSREQHRVACQRAKDMGLDGQVEFRLMDYRDLDEPFDRIVSVGMFEHVGVPHYGEYFAKIRKLLVSDGIALVHTIGRAGPPNATSKWILKYIFPGGYVPAMSEALTAIENENLITTDIEIWRLHYAETIRHWREQFEANIDAATHMYDADFCRMWRYYLAISEASFRNDRQVVFQFQLSKDLNSLPITRDYLYDRVS</sequence>
<dbReference type="PANTHER" id="PTHR43667">
    <property type="entry name" value="CYCLOPROPANE-FATTY-ACYL-PHOSPHOLIPID SYNTHASE"/>
    <property type="match status" value="1"/>
</dbReference>
<keyword evidence="4" id="KW-0949">S-adenosyl-L-methionine</keyword>
<name>A0A2G5K977_9RHOB</name>
<dbReference type="RefSeq" id="WP_099591847.1">
    <property type="nucleotide sequence ID" value="NZ_MDGM01000007.1"/>
</dbReference>
<keyword evidence="2" id="KW-0489">Methyltransferase</keyword>
<evidence type="ECO:0000256" key="5">
    <source>
        <dbReference type="ARBA" id="ARBA00023098"/>
    </source>
</evidence>
<dbReference type="InterPro" id="IPR057206">
    <property type="entry name" value="DUF7884"/>
</dbReference>
<dbReference type="InterPro" id="IPR029063">
    <property type="entry name" value="SAM-dependent_MTases_sf"/>
</dbReference>
<dbReference type="Pfam" id="PF25371">
    <property type="entry name" value="DUF7884"/>
    <property type="match status" value="1"/>
</dbReference>
<dbReference type="InterPro" id="IPR003333">
    <property type="entry name" value="CMAS"/>
</dbReference>
<dbReference type="GO" id="GO:0032259">
    <property type="term" value="P:methylation"/>
    <property type="evidence" value="ECO:0007669"/>
    <property type="project" value="UniProtKB-KW"/>
</dbReference>
<evidence type="ECO:0000256" key="3">
    <source>
        <dbReference type="ARBA" id="ARBA00022679"/>
    </source>
</evidence>
<dbReference type="GO" id="GO:0008168">
    <property type="term" value="F:methyltransferase activity"/>
    <property type="evidence" value="ECO:0007669"/>
    <property type="project" value="UniProtKB-KW"/>
</dbReference>
<organism evidence="7 8">
    <name type="scientific">Paramylibacter kogurei</name>
    <dbReference type="NCBI Taxonomy" id="1889778"/>
    <lineage>
        <taxon>Bacteria</taxon>
        <taxon>Pseudomonadati</taxon>
        <taxon>Pseudomonadota</taxon>
        <taxon>Alphaproteobacteria</taxon>
        <taxon>Rhodobacterales</taxon>
        <taxon>Paracoccaceae</taxon>
        <taxon>Paramylibacter</taxon>
    </lineage>
</organism>
<dbReference type="PANTHER" id="PTHR43667:SF1">
    <property type="entry name" value="CYCLOPROPANE-FATTY-ACYL-PHOSPHOLIPID SYNTHASE"/>
    <property type="match status" value="1"/>
</dbReference>
<gene>
    <name evidence="7" type="ORF">BFP76_14160</name>
</gene>
<dbReference type="PIRSF" id="PIRSF003085">
    <property type="entry name" value="CMAS"/>
    <property type="match status" value="1"/>
</dbReference>
<comment type="caution">
    <text evidence="7">The sequence shown here is derived from an EMBL/GenBank/DDBJ whole genome shotgun (WGS) entry which is preliminary data.</text>
</comment>
<evidence type="ECO:0000256" key="2">
    <source>
        <dbReference type="ARBA" id="ARBA00022603"/>
    </source>
</evidence>
<keyword evidence="3" id="KW-0808">Transferase</keyword>
<evidence type="ECO:0000313" key="7">
    <source>
        <dbReference type="EMBL" id="PIB26098.1"/>
    </source>
</evidence>
<proteinExistence type="inferred from homology"/>
<dbReference type="InterPro" id="IPR050723">
    <property type="entry name" value="CFA/CMAS"/>
</dbReference>
<dbReference type="SUPFAM" id="SSF53335">
    <property type="entry name" value="S-adenosyl-L-methionine-dependent methyltransferases"/>
    <property type="match status" value="1"/>
</dbReference>
<evidence type="ECO:0000256" key="1">
    <source>
        <dbReference type="ARBA" id="ARBA00010815"/>
    </source>
</evidence>
<dbReference type="Gene3D" id="3.40.50.150">
    <property type="entry name" value="Vaccinia Virus protein VP39"/>
    <property type="match status" value="1"/>
</dbReference>
<evidence type="ECO:0000259" key="6">
    <source>
        <dbReference type="Pfam" id="PF25371"/>
    </source>
</evidence>
<keyword evidence="5" id="KW-0443">Lipid metabolism</keyword>